<dbReference type="EMBL" id="WJBU01000029">
    <property type="protein sequence ID" value="MRD49668.1"/>
    <property type="molecule type" value="Genomic_DNA"/>
</dbReference>
<dbReference type="Proteomes" id="UP000487350">
    <property type="component" value="Unassembled WGS sequence"/>
</dbReference>
<evidence type="ECO:0000313" key="2">
    <source>
        <dbReference type="Proteomes" id="UP000487350"/>
    </source>
</evidence>
<accession>A0A844B4E3</accession>
<comment type="caution">
    <text evidence="1">The sequence shown here is derived from an EMBL/GenBank/DDBJ whole genome shotgun (WGS) entry which is preliminary data.</text>
</comment>
<dbReference type="RefSeq" id="WP_153586961.1">
    <property type="nucleotide sequence ID" value="NZ_WJBU01000029.1"/>
</dbReference>
<name>A0A844B4E3_9BURK</name>
<evidence type="ECO:0000313" key="1">
    <source>
        <dbReference type="EMBL" id="MRD49668.1"/>
    </source>
</evidence>
<sequence length="244" mass="25924">MRAVFAGTVALAFASGVRDERSANQNAFEQSAPLSFGPPPIALAATNGPHGPLYYDIPRDGIAVLLPGEAALHFFIDGEPPAPNCNASLPAEYGNHTTALVNATCPDWSGAADLPEATYRVHHFSQDPNRTYLDRPNTPDGAPPCKDIYPLNPSGEDAFPFNGTELVQPKLLHEFQSSDKCRASSPPAYETPSCSADPLKWVWIAIGAVGAGAGIIGCLSRHPESHTVQPVQDEVEMADPAQEV</sequence>
<reference evidence="1 2" key="1">
    <citation type="submission" date="2019-11" db="EMBL/GenBank/DDBJ databases">
        <title>Caenimonas koreensis gen. nov., sp. nov., isolated from activated sludge.</title>
        <authorList>
            <person name="Seung H.R."/>
        </authorList>
    </citation>
    <scope>NUCLEOTIDE SEQUENCE [LARGE SCALE GENOMIC DNA]</scope>
    <source>
        <strain evidence="1 2">EMB320</strain>
    </source>
</reference>
<protein>
    <submittedName>
        <fullName evidence="1">Uncharacterized protein</fullName>
    </submittedName>
</protein>
<proteinExistence type="predicted"/>
<gene>
    <name evidence="1" type="ORF">GHT07_20550</name>
</gene>
<organism evidence="1 2">
    <name type="scientific">Caenimonas koreensis DSM 17982</name>
    <dbReference type="NCBI Taxonomy" id="1121255"/>
    <lineage>
        <taxon>Bacteria</taxon>
        <taxon>Pseudomonadati</taxon>
        <taxon>Pseudomonadota</taxon>
        <taxon>Betaproteobacteria</taxon>
        <taxon>Burkholderiales</taxon>
        <taxon>Comamonadaceae</taxon>
        <taxon>Caenimonas</taxon>
    </lineage>
</organism>
<keyword evidence="2" id="KW-1185">Reference proteome</keyword>
<dbReference type="AlphaFoldDB" id="A0A844B4E3"/>
<dbReference type="OrthoDB" id="9939152at2"/>